<dbReference type="SUPFAM" id="SSF50475">
    <property type="entry name" value="FMN-binding split barrel"/>
    <property type="match status" value="1"/>
</dbReference>
<dbReference type="GO" id="GO:0042602">
    <property type="term" value="F:riboflavin reductase (NADPH) activity"/>
    <property type="evidence" value="ECO:0007669"/>
    <property type="project" value="TreeGrafter"/>
</dbReference>
<reference evidence="3 4" key="1">
    <citation type="submission" date="2019-07" db="EMBL/GenBank/DDBJ databases">
        <title>Whole genome shotgun sequence of Cellulomonas aerilata NBRC 106308.</title>
        <authorList>
            <person name="Hosoyama A."/>
            <person name="Uohara A."/>
            <person name="Ohji S."/>
            <person name="Ichikawa N."/>
        </authorList>
    </citation>
    <scope>NUCLEOTIDE SEQUENCE [LARGE SCALE GENOMIC DNA]</scope>
    <source>
        <strain evidence="3 4">NBRC 106308</strain>
    </source>
</reference>
<evidence type="ECO:0000313" key="4">
    <source>
        <dbReference type="Proteomes" id="UP000321181"/>
    </source>
</evidence>
<dbReference type="Gene3D" id="2.30.110.10">
    <property type="entry name" value="Electron Transport, Fmn-binding Protein, Chain A"/>
    <property type="match status" value="1"/>
</dbReference>
<proteinExistence type="predicted"/>
<dbReference type="InterPro" id="IPR050268">
    <property type="entry name" value="NADH-dep_flavin_reductase"/>
</dbReference>
<comment type="caution">
    <text evidence="3">The sequence shown here is derived from an EMBL/GenBank/DDBJ whole genome shotgun (WGS) entry which is preliminary data.</text>
</comment>
<protein>
    <submittedName>
        <fullName evidence="3">Reductase</fullName>
    </submittedName>
</protein>
<gene>
    <name evidence="3" type="ORF">CAE01nite_24320</name>
</gene>
<dbReference type="SMART" id="SM00903">
    <property type="entry name" value="Flavin_Reduct"/>
    <property type="match status" value="1"/>
</dbReference>
<dbReference type="RefSeq" id="WP_146904789.1">
    <property type="nucleotide sequence ID" value="NZ_BAAARM010000004.1"/>
</dbReference>
<keyword evidence="4" id="KW-1185">Reference proteome</keyword>
<dbReference type="InterPro" id="IPR002563">
    <property type="entry name" value="Flavin_Rdtase-like_dom"/>
</dbReference>
<dbReference type="AlphaFoldDB" id="A0A512DE27"/>
<feature type="domain" description="Flavin reductase like" evidence="2">
    <location>
        <begin position="20"/>
        <end position="168"/>
    </location>
</feature>
<evidence type="ECO:0000256" key="1">
    <source>
        <dbReference type="ARBA" id="ARBA00023002"/>
    </source>
</evidence>
<dbReference type="GO" id="GO:0006208">
    <property type="term" value="P:pyrimidine nucleobase catabolic process"/>
    <property type="evidence" value="ECO:0007669"/>
    <property type="project" value="TreeGrafter"/>
</dbReference>
<evidence type="ECO:0000259" key="2">
    <source>
        <dbReference type="SMART" id="SM00903"/>
    </source>
</evidence>
<sequence length="170" mass="17831">MTGPSHPLPLADPDAFRAAIGRLPAGVAVVALQWRGVDHAMTASAVASVSLEPPLVLFCVHEDARFREALDHVDRWALSVLADTAAPVADWLASPGRPAVGQLTRVPHTRGAVSGAALVDDAAAWFECRTSAIHRAGDHDIVVGEVLAVAQGRPDAGGVAHLRGRMRPVR</sequence>
<name>A0A512DE27_9CELL</name>
<evidence type="ECO:0000313" key="3">
    <source>
        <dbReference type="EMBL" id="GEO34707.1"/>
    </source>
</evidence>
<dbReference type="PANTHER" id="PTHR30466:SF1">
    <property type="entry name" value="FMN REDUCTASE (NADH) RUTF"/>
    <property type="match status" value="1"/>
</dbReference>
<accession>A0A512DE27</accession>
<dbReference type="PANTHER" id="PTHR30466">
    <property type="entry name" value="FLAVIN REDUCTASE"/>
    <property type="match status" value="1"/>
</dbReference>
<dbReference type="GO" id="GO:0010181">
    <property type="term" value="F:FMN binding"/>
    <property type="evidence" value="ECO:0007669"/>
    <property type="project" value="InterPro"/>
</dbReference>
<dbReference type="EMBL" id="BJYY01000015">
    <property type="protein sequence ID" value="GEO34707.1"/>
    <property type="molecule type" value="Genomic_DNA"/>
</dbReference>
<organism evidence="3 4">
    <name type="scientific">Cellulomonas aerilata</name>
    <dbReference type="NCBI Taxonomy" id="515326"/>
    <lineage>
        <taxon>Bacteria</taxon>
        <taxon>Bacillati</taxon>
        <taxon>Actinomycetota</taxon>
        <taxon>Actinomycetes</taxon>
        <taxon>Micrococcales</taxon>
        <taxon>Cellulomonadaceae</taxon>
        <taxon>Cellulomonas</taxon>
    </lineage>
</organism>
<dbReference type="OrthoDB" id="9792858at2"/>
<keyword evidence="1" id="KW-0560">Oxidoreductase</keyword>
<dbReference type="InterPro" id="IPR012349">
    <property type="entry name" value="Split_barrel_FMN-bd"/>
</dbReference>
<dbReference type="Proteomes" id="UP000321181">
    <property type="component" value="Unassembled WGS sequence"/>
</dbReference>
<dbReference type="Pfam" id="PF01613">
    <property type="entry name" value="Flavin_Reduct"/>
    <property type="match status" value="1"/>
</dbReference>